<evidence type="ECO:0000256" key="7">
    <source>
        <dbReference type="SAM" id="Phobius"/>
    </source>
</evidence>
<keyword evidence="5 7" id="KW-1133">Transmembrane helix</keyword>
<proteinExistence type="predicted"/>
<keyword evidence="3 7" id="KW-0812">Transmembrane</keyword>
<evidence type="ECO:0000256" key="4">
    <source>
        <dbReference type="ARBA" id="ARBA00022801"/>
    </source>
</evidence>
<dbReference type="Proteomes" id="UP000257143">
    <property type="component" value="Unassembled WGS sequence"/>
</dbReference>
<keyword evidence="2" id="KW-1003">Cell membrane</keyword>
<dbReference type="Pfam" id="PF01569">
    <property type="entry name" value="PAP2"/>
    <property type="match status" value="1"/>
</dbReference>
<reference evidence="10" key="1">
    <citation type="submission" date="2017-11" db="EMBL/GenBank/DDBJ databases">
        <authorList>
            <person name="Zhu W."/>
        </authorList>
    </citation>
    <scope>NUCLEOTIDE SEQUENCE [LARGE SCALE GENOMIC DNA]</scope>
    <source>
        <strain evidence="10">CAU 1183</strain>
    </source>
</reference>
<feature type="domain" description="Phosphatidic acid phosphatase type 2/haloperoxidase" evidence="8">
    <location>
        <begin position="63"/>
        <end position="171"/>
    </location>
</feature>
<feature type="transmembrane region" description="Helical" evidence="7">
    <location>
        <begin position="30"/>
        <end position="55"/>
    </location>
</feature>
<accession>A0A3D8PRH1</accession>
<keyword evidence="6 7" id="KW-0472">Membrane</keyword>
<keyword evidence="10" id="KW-1185">Reference proteome</keyword>
<sequence>MAKILHQVYDLECQVILFINQYFERKYVNAFFRFVTHLGGARFSIASVLLTILFTSGSLRLTAISSAVALTISHIPVALVKKLFPRKRPYLALNQVNVGENPLQDHSFPSGHTTAIFSILTPFILFYPLLAIILLPIGCIVGLSRIYLGLHYPTDVMAGCLLGCCTGMISLQFVF</sequence>
<comment type="caution">
    <text evidence="9">The sequence shown here is derived from an EMBL/GenBank/DDBJ whole genome shotgun (WGS) entry which is preliminary data.</text>
</comment>
<evidence type="ECO:0000313" key="9">
    <source>
        <dbReference type="EMBL" id="RDW18312.1"/>
    </source>
</evidence>
<evidence type="ECO:0000256" key="1">
    <source>
        <dbReference type="ARBA" id="ARBA00004651"/>
    </source>
</evidence>
<dbReference type="GO" id="GO:0005886">
    <property type="term" value="C:plasma membrane"/>
    <property type="evidence" value="ECO:0007669"/>
    <property type="project" value="UniProtKB-SubCell"/>
</dbReference>
<name>A0A3D8PRH1_9BACI</name>
<dbReference type="AlphaFoldDB" id="A0A3D8PRH1"/>
<gene>
    <name evidence="9" type="ORF">CWR48_12075</name>
</gene>
<dbReference type="Gene3D" id="1.20.144.10">
    <property type="entry name" value="Phosphatidic acid phosphatase type 2/haloperoxidase"/>
    <property type="match status" value="1"/>
</dbReference>
<feature type="transmembrane region" description="Helical" evidence="7">
    <location>
        <begin position="156"/>
        <end position="174"/>
    </location>
</feature>
<dbReference type="SUPFAM" id="SSF48317">
    <property type="entry name" value="Acid phosphatase/Vanadium-dependent haloperoxidase"/>
    <property type="match status" value="1"/>
</dbReference>
<comment type="subcellular location">
    <subcellularLocation>
        <location evidence="1">Cell membrane</location>
        <topology evidence="1">Multi-pass membrane protein</topology>
    </subcellularLocation>
</comment>
<dbReference type="EMBL" id="PIOC01000017">
    <property type="protein sequence ID" value="RDW18312.1"/>
    <property type="molecule type" value="Genomic_DNA"/>
</dbReference>
<dbReference type="SMART" id="SM00014">
    <property type="entry name" value="acidPPc"/>
    <property type="match status" value="1"/>
</dbReference>
<dbReference type="OrthoDB" id="9789113at2"/>
<protein>
    <submittedName>
        <fullName evidence="9">Phosphatase PAP2 family protein</fullName>
    </submittedName>
</protein>
<keyword evidence="4" id="KW-0378">Hydrolase</keyword>
<organism evidence="9 10">
    <name type="scientific">Oceanobacillus arenosus</name>
    <dbReference type="NCBI Taxonomy" id="1229153"/>
    <lineage>
        <taxon>Bacteria</taxon>
        <taxon>Bacillati</taxon>
        <taxon>Bacillota</taxon>
        <taxon>Bacilli</taxon>
        <taxon>Bacillales</taxon>
        <taxon>Bacillaceae</taxon>
        <taxon>Oceanobacillus</taxon>
    </lineage>
</organism>
<evidence type="ECO:0000259" key="8">
    <source>
        <dbReference type="SMART" id="SM00014"/>
    </source>
</evidence>
<evidence type="ECO:0000256" key="6">
    <source>
        <dbReference type="ARBA" id="ARBA00023136"/>
    </source>
</evidence>
<feature type="transmembrane region" description="Helical" evidence="7">
    <location>
        <begin position="61"/>
        <end position="80"/>
    </location>
</feature>
<evidence type="ECO:0000256" key="5">
    <source>
        <dbReference type="ARBA" id="ARBA00022989"/>
    </source>
</evidence>
<feature type="transmembrane region" description="Helical" evidence="7">
    <location>
        <begin position="124"/>
        <end position="150"/>
    </location>
</feature>
<dbReference type="InterPro" id="IPR036938">
    <property type="entry name" value="PAP2/HPO_sf"/>
</dbReference>
<dbReference type="PANTHER" id="PTHR14969:SF62">
    <property type="entry name" value="DECAPRENYLPHOSPHORYL-5-PHOSPHORIBOSE PHOSPHATASE RV3807C-RELATED"/>
    <property type="match status" value="1"/>
</dbReference>
<evidence type="ECO:0000256" key="3">
    <source>
        <dbReference type="ARBA" id="ARBA00022692"/>
    </source>
</evidence>
<dbReference type="PANTHER" id="PTHR14969">
    <property type="entry name" value="SPHINGOSINE-1-PHOSPHATE PHOSPHOHYDROLASE"/>
    <property type="match status" value="1"/>
</dbReference>
<evidence type="ECO:0000313" key="10">
    <source>
        <dbReference type="Proteomes" id="UP000257143"/>
    </source>
</evidence>
<dbReference type="GO" id="GO:0016787">
    <property type="term" value="F:hydrolase activity"/>
    <property type="evidence" value="ECO:0007669"/>
    <property type="project" value="UniProtKB-KW"/>
</dbReference>
<evidence type="ECO:0000256" key="2">
    <source>
        <dbReference type="ARBA" id="ARBA00022475"/>
    </source>
</evidence>
<dbReference type="InterPro" id="IPR000326">
    <property type="entry name" value="PAP2/HPO"/>
</dbReference>
<dbReference type="RefSeq" id="WP_115773491.1">
    <property type="nucleotide sequence ID" value="NZ_PIOC01000017.1"/>
</dbReference>